<feature type="non-terminal residue" evidence="2">
    <location>
        <position position="143"/>
    </location>
</feature>
<accession>A0A382IZA7</accession>
<evidence type="ECO:0000313" key="2">
    <source>
        <dbReference type="EMBL" id="SVC04709.1"/>
    </source>
</evidence>
<dbReference type="GO" id="GO:0008408">
    <property type="term" value="F:3'-5' exonuclease activity"/>
    <property type="evidence" value="ECO:0007669"/>
    <property type="project" value="InterPro"/>
</dbReference>
<reference evidence="2" key="1">
    <citation type="submission" date="2018-05" db="EMBL/GenBank/DDBJ databases">
        <authorList>
            <person name="Lanie J.A."/>
            <person name="Ng W.-L."/>
            <person name="Kazmierczak K.M."/>
            <person name="Andrzejewski T.M."/>
            <person name="Davidsen T.M."/>
            <person name="Wayne K.J."/>
            <person name="Tettelin H."/>
            <person name="Glass J.I."/>
            <person name="Rusch D."/>
            <person name="Podicherti R."/>
            <person name="Tsui H.-C.T."/>
            <person name="Winkler M.E."/>
        </authorList>
    </citation>
    <scope>NUCLEOTIDE SEQUENCE</scope>
</reference>
<dbReference type="InterPro" id="IPR011708">
    <property type="entry name" value="DNA_pol3_alpha_NTPase_dom"/>
</dbReference>
<dbReference type="GO" id="GO:0006260">
    <property type="term" value="P:DNA replication"/>
    <property type="evidence" value="ECO:0007669"/>
    <property type="project" value="InterPro"/>
</dbReference>
<sequence length="143" mass="16518">MIKATEQESIELLYRGESLSDIPIKDVKLFNKFSKELDLNKLTSDTNYSKDFNIPQHYKDLDVEEYVYNLIPDGGIDIESCKASVEMELELYKARKLYPMLQLVIYIVDTLRKHNLVWGVGRGSSVASYVLYLLGVHRVDSHK</sequence>
<evidence type="ECO:0000259" key="1">
    <source>
        <dbReference type="Pfam" id="PF07733"/>
    </source>
</evidence>
<proteinExistence type="predicted"/>
<dbReference type="Pfam" id="PF07733">
    <property type="entry name" value="DNA_pol3_alpha"/>
    <property type="match status" value="1"/>
</dbReference>
<organism evidence="2">
    <name type="scientific">marine metagenome</name>
    <dbReference type="NCBI Taxonomy" id="408172"/>
    <lineage>
        <taxon>unclassified sequences</taxon>
        <taxon>metagenomes</taxon>
        <taxon>ecological metagenomes</taxon>
    </lineage>
</organism>
<dbReference type="EMBL" id="UINC01070506">
    <property type="protein sequence ID" value="SVC04709.1"/>
    <property type="molecule type" value="Genomic_DNA"/>
</dbReference>
<name>A0A382IZA7_9ZZZZ</name>
<dbReference type="AlphaFoldDB" id="A0A382IZA7"/>
<gene>
    <name evidence="2" type="ORF">METZ01_LOCUS257563</name>
</gene>
<protein>
    <recommendedName>
        <fullName evidence="1">Bacterial DNA polymerase III alpha subunit NTPase domain-containing protein</fullName>
    </recommendedName>
</protein>
<feature type="domain" description="Bacterial DNA polymerase III alpha subunit NTPase" evidence="1">
    <location>
        <begin position="79"/>
        <end position="142"/>
    </location>
</feature>